<evidence type="ECO:0000313" key="2">
    <source>
        <dbReference type="EMBL" id="KAK5075941.1"/>
    </source>
</evidence>
<feature type="compositionally biased region" description="Basic and acidic residues" evidence="1">
    <location>
        <begin position="571"/>
        <end position="580"/>
    </location>
</feature>
<proteinExistence type="predicted"/>
<feature type="compositionally biased region" description="Polar residues" evidence="1">
    <location>
        <begin position="552"/>
        <end position="566"/>
    </location>
</feature>
<feature type="compositionally biased region" description="Basic and acidic residues" evidence="1">
    <location>
        <begin position="588"/>
        <end position="602"/>
    </location>
</feature>
<feature type="compositionally biased region" description="Basic and acidic residues" evidence="1">
    <location>
        <begin position="364"/>
        <end position="375"/>
    </location>
</feature>
<feature type="region of interest" description="Disordered" evidence="1">
    <location>
        <begin position="228"/>
        <end position="251"/>
    </location>
</feature>
<keyword evidence="3" id="KW-1185">Reference proteome</keyword>
<feature type="region of interest" description="Disordered" evidence="1">
    <location>
        <begin position="470"/>
        <end position="659"/>
    </location>
</feature>
<dbReference type="Proteomes" id="UP001345013">
    <property type="component" value="Unassembled WGS sequence"/>
</dbReference>
<evidence type="ECO:0000313" key="3">
    <source>
        <dbReference type="Proteomes" id="UP001345013"/>
    </source>
</evidence>
<dbReference type="EMBL" id="JAVRRG010000232">
    <property type="protein sequence ID" value="KAK5075941.1"/>
    <property type="molecule type" value="Genomic_DNA"/>
</dbReference>
<sequence>MDVLGNALTLYDLGIRIAAFINGLRHAQDDFLGLRAEADCLRICVNSLGSESCQDALYHYISVKQREDLKLIIANTLLNMKDLNEFLGSCKYLVEKEAKKKAKRQRKRDRWKDFLKEAWATYKFAMTDPQPFRDKLALPTASINIFLTSMTHVGLANVGNLLALSGHMPMAGGVGGSAPPRLGAWEVIGQKVAFKRANAIAGADLTVDLEEEIVRYVLHLLKGGAPFHTKEPETKTKTGRSKSITKDTGSGTYVMRRKTAYVPGSSRRTELVETEAWSSRDRIPPRLTVPASPSTPSSPRLLHIELPPSSPSSPRIIHAEPHFDLPDDGDRQQERAHRSPRRQSAPAQEAREAHTASSRTRSHQYPDARPDDLKSSRQYCRTQVEQEIKQEQEDAVTELRSKSAYMKSERRTRLFQTLEVEAKEEEDESDVEDVMELLDEEYGLKVERLYSERETIDNGTVAPIVPTSLVEPGEAQETEGHTIPPQRSRGSRLKSETSFYQGPRRTTSSRYHSHYQPYDIPKREAYLQRQTKGSRYRPDHFDHDFRYDSDGSPPSEQGPMHQQRSSYPEIIIKHHDDAGPSKKKHAKEPKPRLDSNELRRTVSDSGTKHTPYIILKRSQGAPDENIYMHGARSRASSHHSHSEDGSAEDPDGESMRTRS</sequence>
<organism evidence="2 3">
    <name type="scientific">Lithohypha guttulata</name>
    <dbReference type="NCBI Taxonomy" id="1690604"/>
    <lineage>
        <taxon>Eukaryota</taxon>
        <taxon>Fungi</taxon>
        <taxon>Dikarya</taxon>
        <taxon>Ascomycota</taxon>
        <taxon>Pezizomycotina</taxon>
        <taxon>Eurotiomycetes</taxon>
        <taxon>Chaetothyriomycetidae</taxon>
        <taxon>Chaetothyriales</taxon>
        <taxon>Trichomeriaceae</taxon>
        <taxon>Lithohypha</taxon>
    </lineage>
</organism>
<reference evidence="2 3" key="1">
    <citation type="submission" date="2023-08" db="EMBL/GenBank/DDBJ databases">
        <title>Black Yeasts Isolated from many extreme environments.</title>
        <authorList>
            <person name="Coleine C."/>
            <person name="Stajich J.E."/>
            <person name="Selbmann L."/>
        </authorList>
    </citation>
    <scope>NUCLEOTIDE SEQUENCE [LARGE SCALE GENOMIC DNA]</scope>
    <source>
        <strain evidence="2 3">CCFEE 5885</strain>
    </source>
</reference>
<comment type="caution">
    <text evidence="2">The sequence shown here is derived from an EMBL/GenBank/DDBJ whole genome shotgun (WGS) entry which is preliminary data.</text>
</comment>
<feature type="region of interest" description="Disordered" evidence="1">
    <location>
        <begin position="263"/>
        <end position="376"/>
    </location>
</feature>
<name>A0ABR0JXZ8_9EURO</name>
<feature type="compositionally biased region" description="Basic and acidic residues" evidence="1">
    <location>
        <begin position="536"/>
        <end position="549"/>
    </location>
</feature>
<protein>
    <submittedName>
        <fullName evidence="2">Uncharacterized protein</fullName>
    </submittedName>
</protein>
<gene>
    <name evidence="2" type="ORF">LTR24_009730</name>
</gene>
<feature type="compositionally biased region" description="Basic and acidic residues" evidence="1">
    <location>
        <begin position="317"/>
        <end position="337"/>
    </location>
</feature>
<evidence type="ECO:0000256" key="1">
    <source>
        <dbReference type="SAM" id="MobiDB-lite"/>
    </source>
</evidence>
<accession>A0ABR0JXZ8</accession>
<feature type="compositionally biased region" description="Polar residues" evidence="1">
    <location>
        <begin position="496"/>
        <end position="510"/>
    </location>
</feature>
<feature type="compositionally biased region" description="Low complexity" evidence="1">
    <location>
        <begin position="290"/>
        <end position="299"/>
    </location>
</feature>